<dbReference type="EMBL" id="RBEE01000004">
    <property type="protein sequence ID" value="RNL55803.1"/>
    <property type="molecule type" value="Genomic_DNA"/>
</dbReference>
<dbReference type="Proteomes" id="UP000274046">
    <property type="component" value="Unassembled WGS sequence"/>
</dbReference>
<evidence type="ECO:0000256" key="3">
    <source>
        <dbReference type="ARBA" id="ARBA00023163"/>
    </source>
</evidence>
<dbReference type="AlphaFoldDB" id="A0A3N0C0S2"/>
<name>A0A3N0C0S2_9SPHI</name>
<keyword evidence="2" id="KW-0238">DNA-binding</keyword>
<dbReference type="InterPro" id="IPR020449">
    <property type="entry name" value="Tscrpt_reg_AraC-type_HTH"/>
</dbReference>
<dbReference type="RefSeq" id="WP_123204456.1">
    <property type="nucleotide sequence ID" value="NZ_RBEE01000004.1"/>
</dbReference>
<gene>
    <name evidence="5" type="ORF">D7004_03335</name>
</gene>
<sequence>MNNIIKEITPLTQNDCFTIFSRVKKDFDFPLHFHEEYELNLILNAPGAKRIVGDNVEEIGDMELVLVGPNLSHVWTTHNCTSEEITEVTIQWHKDLFDDKMLRRNQLSFIRKMFERSVRGILFPKETIEMVYKRILDINQLQGFDSVLELMSILHDLSSSKSMRVLSDATFNNDQVLNYNSRRIDKAFEFMNANFNKPITLKDLSKLVSMTEVSFSRFIKKRTGNTFIDSLNEIRLGHATRMLIETTHSVSEISYKCGFNNISNFNRLFKKKKHCTPKEFRENFSGTRIFI</sequence>
<dbReference type="InterPro" id="IPR009057">
    <property type="entry name" value="Homeodomain-like_sf"/>
</dbReference>
<dbReference type="InterPro" id="IPR018060">
    <property type="entry name" value="HTH_AraC"/>
</dbReference>
<evidence type="ECO:0000259" key="4">
    <source>
        <dbReference type="PROSITE" id="PS01124"/>
    </source>
</evidence>
<feature type="domain" description="HTH araC/xylS-type" evidence="4">
    <location>
        <begin position="185"/>
        <end position="283"/>
    </location>
</feature>
<dbReference type="GO" id="GO:0043565">
    <property type="term" value="F:sequence-specific DNA binding"/>
    <property type="evidence" value="ECO:0007669"/>
    <property type="project" value="InterPro"/>
</dbReference>
<comment type="caution">
    <text evidence="5">The sequence shown here is derived from an EMBL/GenBank/DDBJ whole genome shotgun (WGS) entry which is preliminary data.</text>
</comment>
<dbReference type="SUPFAM" id="SSF46689">
    <property type="entry name" value="Homeodomain-like"/>
    <property type="match status" value="2"/>
</dbReference>
<dbReference type="OrthoDB" id="9787988at2"/>
<dbReference type="PANTHER" id="PTHR43280:SF27">
    <property type="entry name" value="TRANSCRIPTIONAL REGULATOR MTLR"/>
    <property type="match status" value="1"/>
</dbReference>
<organism evidence="5 6">
    <name type="scientific">Pedobacter jejuensis</name>
    <dbReference type="NCBI Taxonomy" id="1268550"/>
    <lineage>
        <taxon>Bacteria</taxon>
        <taxon>Pseudomonadati</taxon>
        <taxon>Bacteroidota</taxon>
        <taxon>Sphingobacteriia</taxon>
        <taxon>Sphingobacteriales</taxon>
        <taxon>Sphingobacteriaceae</taxon>
        <taxon>Pedobacter</taxon>
    </lineage>
</organism>
<accession>A0A3N0C0S2</accession>
<evidence type="ECO:0000313" key="5">
    <source>
        <dbReference type="EMBL" id="RNL55803.1"/>
    </source>
</evidence>
<keyword evidence="3" id="KW-0804">Transcription</keyword>
<proteinExistence type="predicted"/>
<dbReference type="SMART" id="SM00342">
    <property type="entry name" value="HTH_ARAC"/>
    <property type="match status" value="1"/>
</dbReference>
<reference evidence="5 6" key="1">
    <citation type="submission" date="2018-10" db="EMBL/GenBank/DDBJ databases">
        <title>Genome sequencing of Pedobacter jejuensis TNB23.</title>
        <authorList>
            <person name="Cho Y.-J."/>
            <person name="Cho A."/>
            <person name="Kim O.-S."/>
        </authorList>
    </citation>
    <scope>NUCLEOTIDE SEQUENCE [LARGE SCALE GENOMIC DNA]</scope>
    <source>
        <strain evidence="5 6">TNB23</strain>
    </source>
</reference>
<evidence type="ECO:0000256" key="2">
    <source>
        <dbReference type="ARBA" id="ARBA00023125"/>
    </source>
</evidence>
<evidence type="ECO:0000313" key="6">
    <source>
        <dbReference type="Proteomes" id="UP000274046"/>
    </source>
</evidence>
<dbReference type="PANTHER" id="PTHR43280">
    <property type="entry name" value="ARAC-FAMILY TRANSCRIPTIONAL REGULATOR"/>
    <property type="match status" value="1"/>
</dbReference>
<keyword evidence="6" id="KW-1185">Reference proteome</keyword>
<keyword evidence="1" id="KW-0805">Transcription regulation</keyword>
<evidence type="ECO:0000256" key="1">
    <source>
        <dbReference type="ARBA" id="ARBA00023015"/>
    </source>
</evidence>
<dbReference type="GO" id="GO:0003700">
    <property type="term" value="F:DNA-binding transcription factor activity"/>
    <property type="evidence" value="ECO:0007669"/>
    <property type="project" value="InterPro"/>
</dbReference>
<dbReference type="Gene3D" id="1.10.10.60">
    <property type="entry name" value="Homeodomain-like"/>
    <property type="match status" value="2"/>
</dbReference>
<dbReference type="PROSITE" id="PS01124">
    <property type="entry name" value="HTH_ARAC_FAMILY_2"/>
    <property type="match status" value="1"/>
</dbReference>
<dbReference type="Pfam" id="PF12833">
    <property type="entry name" value="HTH_18"/>
    <property type="match status" value="1"/>
</dbReference>
<dbReference type="PRINTS" id="PR00032">
    <property type="entry name" value="HTHARAC"/>
</dbReference>
<protein>
    <submittedName>
        <fullName evidence="5">AraC family transcriptional regulator</fullName>
    </submittedName>
</protein>